<evidence type="ECO:0000256" key="1">
    <source>
        <dbReference type="SAM" id="Phobius"/>
    </source>
</evidence>
<comment type="caution">
    <text evidence="2">The sequence shown here is derived from an EMBL/GenBank/DDBJ whole genome shotgun (WGS) entry which is preliminary data.</text>
</comment>
<name>A0A8J2U188_9MICO</name>
<organism evidence="2 3">
    <name type="scientific">Sediminivirga luteola</name>
    <dbReference type="NCBI Taxonomy" id="1774748"/>
    <lineage>
        <taxon>Bacteria</taxon>
        <taxon>Bacillati</taxon>
        <taxon>Actinomycetota</taxon>
        <taxon>Actinomycetes</taxon>
        <taxon>Micrococcales</taxon>
        <taxon>Brevibacteriaceae</taxon>
        <taxon>Sediminivirga</taxon>
    </lineage>
</organism>
<feature type="transmembrane region" description="Helical" evidence="1">
    <location>
        <begin position="83"/>
        <end position="102"/>
    </location>
</feature>
<gene>
    <name evidence="2" type="ORF">GCM10011333_32790</name>
</gene>
<evidence type="ECO:0000313" key="2">
    <source>
        <dbReference type="EMBL" id="GGA27433.1"/>
    </source>
</evidence>
<reference evidence="2" key="1">
    <citation type="journal article" date="2014" name="Int. J. Syst. Evol. Microbiol.">
        <title>Complete genome sequence of Corynebacterium casei LMG S-19264T (=DSM 44701T), isolated from a smear-ripened cheese.</title>
        <authorList>
            <consortium name="US DOE Joint Genome Institute (JGI-PGF)"/>
            <person name="Walter F."/>
            <person name="Albersmeier A."/>
            <person name="Kalinowski J."/>
            <person name="Ruckert C."/>
        </authorList>
    </citation>
    <scope>NUCLEOTIDE SEQUENCE</scope>
    <source>
        <strain evidence="2">CGMCC 1.12785</strain>
    </source>
</reference>
<accession>A0A8J2U188</accession>
<feature type="transmembrane region" description="Helical" evidence="1">
    <location>
        <begin position="114"/>
        <end position="142"/>
    </location>
</feature>
<feature type="transmembrane region" description="Helical" evidence="1">
    <location>
        <begin position="15"/>
        <end position="32"/>
    </location>
</feature>
<dbReference type="AlphaFoldDB" id="A0A8J2U188"/>
<feature type="transmembrane region" description="Helical" evidence="1">
    <location>
        <begin position="44"/>
        <end position="63"/>
    </location>
</feature>
<keyword evidence="1" id="KW-1133">Transmembrane helix</keyword>
<keyword evidence="1" id="KW-0812">Transmembrane</keyword>
<keyword evidence="3" id="KW-1185">Reference proteome</keyword>
<evidence type="ECO:0000313" key="3">
    <source>
        <dbReference type="Proteomes" id="UP000616114"/>
    </source>
</evidence>
<dbReference type="RefSeq" id="WP_188551962.1">
    <property type="nucleotide sequence ID" value="NZ_BMFY01000020.1"/>
</dbReference>
<proteinExistence type="predicted"/>
<sequence>MDTFATVLRYVHTTNSWLVLIVGCVAAGVLIVEAVHRSKTKRGGLALGAFALLVYLQVVLGASTALVKSADHEALFDGNTDKTFWHAALGVGAAILVTLAVWMRRKDWRIAAMLGTIIALVAPSLGRLIPLLLILAICWGVAEILWRRSTPARPPVSSPDSKEH</sequence>
<reference evidence="2" key="2">
    <citation type="submission" date="2020-09" db="EMBL/GenBank/DDBJ databases">
        <authorList>
            <person name="Sun Q."/>
            <person name="Zhou Y."/>
        </authorList>
    </citation>
    <scope>NUCLEOTIDE SEQUENCE</scope>
    <source>
        <strain evidence="2">CGMCC 1.12785</strain>
    </source>
</reference>
<dbReference type="EMBL" id="BMFY01000020">
    <property type="protein sequence ID" value="GGA27433.1"/>
    <property type="molecule type" value="Genomic_DNA"/>
</dbReference>
<protein>
    <submittedName>
        <fullName evidence="2">Uncharacterized protein</fullName>
    </submittedName>
</protein>
<keyword evidence="1" id="KW-0472">Membrane</keyword>
<dbReference type="Proteomes" id="UP000616114">
    <property type="component" value="Unassembled WGS sequence"/>
</dbReference>